<dbReference type="Gramene" id="OQU84578">
    <property type="protein sequence ID" value="OQU84578"/>
    <property type="gene ID" value="SORBI_3004G081501"/>
</dbReference>
<accession>A0A1Z5RLH5</accession>
<evidence type="ECO:0000313" key="3">
    <source>
        <dbReference type="Proteomes" id="UP000000768"/>
    </source>
</evidence>
<sequence>MREKLEIPRRLHPTKQEKHWRKPLPPPLREIRPGSPRLRVRRPRRRRDDVPVRCYGLRSWTACVGELRGGGWTGVRPADDIVVELDVRRPALRRQSCAAAVGVVELDVRPREIPRLRVRRPALRRQSCAAAVGVVELDVRTGRGRAPSDLIWSRAHGNVVGARRPTHPCEQPTKTCCSVRSPARAVEAWLGSLDRPGARNTPARVEASACVLPSPPTAARINQRGRQSIRLYKPRAPLASIRLAFALCAPPHPHRTQQAAAAAAILPGEARRERASGMAGGEGMVFEPHAGAVAGGDVVFCAAIVCLSLLSMVIFAATAGSSSSSGAAEDDQGMKPWRRGRRANGPVFVGGRGCGCGGCSAGAGVCGTYLS</sequence>
<evidence type="ECO:0000313" key="2">
    <source>
        <dbReference type="EMBL" id="OQU84578.1"/>
    </source>
</evidence>
<feature type="compositionally biased region" description="Basic and acidic residues" evidence="1">
    <location>
        <begin position="1"/>
        <end position="17"/>
    </location>
</feature>
<proteinExistence type="predicted"/>
<reference evidence="2 3" key="1">
    <citation type="journal article" date="2009" name="Nature">
        <title>The Sorghum bicolor genome and the diversification of grasses.</title>
        <authorList>
            <person name="Paterson A.H."/>
            <person name="Bowers J.E."/>
            <person name="Bruggmann R."/>
            <person name="Dubchak I."/>
            <person name="Grimwood J."/>
            <person name="Gundlach H."/>
            <person name="Haberer G."/>
            <person name="Hellsten U."/>
            <person name="Mitros T."/>
            <person name="Poliakov A."/>
            <person name="Schmutz J."/>
            <person name="Spannagl M."/>
            <person name="Tang H."/>
            <person name="Wang X."/>
            <person name="Wicker T."/>
            <person name="Bharti A.K."/>
            <person name="Chapman J."/>
            <person name="Feltus F.A."/>
            <person name="Gowik U."/>
            <person name="Grigoriev I.V."/>
            <person name="Lyons E."/>
            <person name="Maher C.A."/>
            <person name="Martis M."/>
            <person name="Narechania A."/>
            <person name="Otillar R.P."/>
            <person name="Penning B.W."/>
            <person name="Salamov A.A."/>
            <person name="Wang Y."/>
            <person name="Zhang L."/>
            <person name="Carpita N.C."/>
            <person name="Freeling M."/>
            <person name="Gingle A.R."/>
            <person name="Hash C.T."/>
            <person name="Keller B."/>
            <person name="Klein P."/>
            <person name="Kresovich S."/>
            <person name="McCann M.C."/>
            <person name="Ming R."/>
            <person name="Peterson D.G."/>
            <person name="Mehboob-ur-Rahman"/>
            <person name="Ware D."/>
            <person name="Westhoff P."/>
            <person name="Mayer K.F."/>
            <person name="Messing J."/>
            <person name="Rokhsar D.S."/>
        </authorList>
    </citation>
    <scope>NUCLEOTIDE SEQUENCE [LARGE SCALE GENOMIC DNA]</scope>
    <source>
        <strain evidence="3">cv. BTx623</strain>
    </source>
</reference>
<dbReference type="AlphaFoldDB" id="A0A1Z5RLH5"/>
<reference evidence="3" key="2">
    <citation type="journal article" date="2018" name="Plant J.">
        <title>The Sorghum bicolor reference genome: improved assembly, gene annotations, a transcriptome atlas, and signatures of genome organization.</title>
        <authorList>
            <person name="McCormick R.F."/>
            <person name="Truong S.K."/>
            <person name="Sreedasyam A."/>
            <person name="Jenkins J."/>
            <person name="Shu S."/>
            <person name="Sims D."/>
            <person name="Kennedy M."/>
            <person name="Amirebrahimi M."/>
            <person name="Weers B.D."/>
            <person name="McKinley B."/>
            <person name="Mattison A."/>
            <person name="Morishige D.T."/>
            <person name="Grimwood J."/>
            <person name="Schmutz J."/>
            <person name="Mullet J.E."/>
        </authorList>
    </citation>
    <scope>NUCLEOTIDE SEQUENCE [LARGE SCALE GENOMIC DNA]</scope>
    <source>
        <strain evidence="3">cv. BTx623</strain>
    </source>
</reference>
<name>A0A1Z5RLH5_SORBI</name>
<gene>
    <name evidence="2" type="ORF">SORBI_3004G081501</name>
</gene>
<evidence type="ECO:0000256" key="1">
    <source>
        <dbReference type="SAM" id="MobiDB-lite"/>
    </source>
</evidence>
<feature type="region of interest" description="Disordered" evidence="1">
    <location>
        <begin position="1"/>
        <end position="44"/>
    </location>
</feature>
<dbReference type="InParanoid" id="A0A1Z5RLH5"/>
<feature type="region of interest" description="Disordered" evidence="1">
    <location>
        <begin position="322"/>
        <end position="342"/>
    </location>
</feature>
<dbReference type="EMBL" id="CM000763">
    <property type="protein sequence ID" value="OQU84578.1"/>
    <property type="molecule type" value="Genomic_DNA"/>
</dbReference>
<protein>
    <submittedName>
        <fullName evidence="2">Uncharacterized protein</fullName>
    </submittedName>
</protein>
<dbReference type="Proteomes" id="UP000000768">
    <property type="component" value="Chromosome 4"/>
</dbReference>
<keyword evidence="3" id="KW-1185">Reference proteome</keyword>
<organism evidence="2 3">
    <name type="scientific">Sorghum bicolor</name>
    <name type="common">Sorghum</name>
    <name type="synonym">Sorghum vulgare</name>
    <dbReference type="NCBI Taxonomy" id="4558"/>
    <lineage>
        <taxon>Eukaryota</taxon>
        <taxon>Viridiplantae</taxon>
        <taxon>Streptophyta</taxon>
        <taxon>Embryophyta</taxon>
        <taxon>Tracheophyta</taxon>
        <taxon>Spermatophyta</taxon>
        <taxon>Magnoliopsida</taxon>
        <taxon>Liliopsida</taxon>
        <taxon>Poales</taxon>
        <taxon>Poaceae</taxon>
        <taxon>PACMAD clade</taxon>
        <taxon>Panicoideae</taxon>
        <taxon>Andropogonodae</taxon>
        <taxon>Andropogoneae</taxon>
        <taxon>Sorghinae</taxon>
        <taxon>Sorghum</taxon>
    </lineage>
</organism>